<gene>
    <name evidence="3" type="ORF">GLYMA_08G313700</name>
</gene>
<protein>
    <recommendedName>
        <fullName evidence="2">Aminotransferase-like plant mobile domain-containing protein</fullName>
    </recommendedName>
</protein>
<organism evidence="3">
    <name type="scientific">Glycine max</name>
    <name type="common">Soybean</name>
    <name type="synonym">Glycine hispida</name>
    <dbReference type="NCBI Taxonomy" id="3847"/>
    <lineage>
        <taxon>Eukaryota</taxon>
        <taxon>Viridiplantae</taxon>
        <taxon>Streptophyta</taxon>
        <taxon>Embryophyta</taxon>
        <taxon>Tracheophyta</taxon>
        <taxon>Spermatophyta</taxon>
        <taxon>Magnoliopsida</taxon>
        <taxon>eudicotyledons</taxon>
        <taxon>Gunneridae</taxon>
        <taxon>Pentapetalae</taxon>
        <taxon>rosids</taxon>
        <taxon>fabids</taxon>
        <taxon>Fabales</taxon>
        <taxon>Fabaceae</taxon>
        <taxon>Papilionoideae</taxon>
        <taxon>50 kb inversion clade</taxon>
        <taxon>NPAAA clade</taxon>
        <taxon>indigoferoid/millettioid clade</taxon>
        <taxon>Phaseoleae</taxon>
        <taxon>Glycine</taxon>
        <taxon>Glycine subgen. Soja</taxon>
    </lineage>
</organism>
<feature type="domain" description="Aminotransferase-like plant mobile" evidence="2">
    <location>
        <begin position="57"/>
        <end position="104"/>
    </location>
</feature>
<sequence>MPSTFHVIFWNTNISNSNHEKIPLEVRYNGWHYPHENWKAWVKQMHHKYEHVWIEAGIDQAIKASTFQIRRNDELILEPAQRWCSKTNTFVFPCGEATITLEDMKGRSYATDEHFMSNESRVEHEGFLSLWLSRFVFPPKSYNAISKNVFPIAVHLARGSKIALAPAVLAGIYRDLRLLNNKIRTATKVEVGVKLWTPFQLAQVWALERFPLLHSRLPHGIRQGKLMVAKWHKVKMLKHDSFKLILDSLRARNGFIWRPYKNSPPLELYNEKDMWACNNPNYFDELESFARCLRVSVGMECVEQYGANRIAMQFGMDQDIPAKCYLWVLSLVESIKSKCWKWRGFVYSPLYVVSPSSRVEGARSVNGNDNGVKIKNSFCDTDDVRDKEGEDASHRIVGIASNFESRIEKLERVIAKLEAAKNGQRVQNTGVKAKPSAP</sequence>
<keyword evidence="5" id="KW-1185">Reference proteome</keyword>
<dbReference type="PANTHER" id="PTHR46033">
    <property type="entry name" value="PROTEIN MAIN-LIKE 2"/>
    <property type="match status" value="1"/>
</dbReference>
<dbReference type="STRING" id="3847.A0A0R0J262"/>
<keyword evidence="1" id="KW-0175">Coiled coil</keyword>
<name>A0A0R0J262_SOYBN</name>
<dbReference type="GO" id="GO:0010073">
    <property type="term" value="P:meristem maintenance"/>
    <property type="evidence" value="ECO:0007669"/>
    <property type="project" value="InterPro"/>
</dbReference>
<evidence type="ECO:0000313" key="4">
    <source>
        <dbReference type="EnsemblPlants" id="KRH46123"/>
    </source>
</evidence>
<dbReference type="Proteomes" id="UP000008827">
    <property type="component" value="Chromosome 8"/>
</dbReference>
<dbReference type="Gramene" id="KRH46123">
    <property type="protein sequence ID" value="KRH46123"/>
    <property type="gene ID" value="GLYMA_08G313700"/>
</dbReference>
<evidence type="ECO:0000313" key="3">
    <source>
        <dbReference type="EMBL" id="KRH46123.1"/>
    </source>
</evidence>
<reference evidence="3" key="3">
    <citation type="submission" date="2018-07" db="EMBL/GenBank/DDBJ databases">
        <title>WGS assembly of Glycine max.</title>
        <authorList>
            <person name="Schmutz J."/>
            <person name="Cannon S."/>
            <person name="Schlueter J."/>
            <person name="Ma J."/>
            <person name="Mitros T."/>
            <person name="Nelson W."/>
            <person name="Hyten D."/>
            <person name="Song Q."/>
            <person name="Thelen J."/>
            <person name="Cheng J."/>
            <person name="Xu D."/>
            <person name="Hellsten U."/>
            <person name="May G."/>
            <person name="Yu Y."/>
            <person name="Sakurai T."/>
            <person name="Umezawa T."/>
            <person name="Bhattacharyya M."/>
            <person name="Sandhu D."/>
            <person name="Valliyodan B."/>
            <person name="Lindquist E."/>
            <person name="Peto M."/>
            <person name="Grant D."/>
            <person name="Shu S."/>
            <person name="Goodstein D."/>
            <person name="Barry K."/>
            <person name="Futrell-Griggs M."/>
            <person name="Abernathy B."/>
            <person name="Du J."/>
            <person name="Tian Z."/>
            <person name="Zhu L."/>
            <person name="Gill N."/>
            <person name="Joshi T."/>
            <person name="Libault M."/>
            <person name="Sethuraman A."/>
            <person name="Zhang X."/>
            <person name="Shinozaki K."/>
            <person name="Nguyen H."/>
            <person name="Wing R."/>
            <person name="Cregan P."/>
            <person name="Specht J."/>
            <person name="Grimwood J."/>
            <person name="Rokhsar D."/>
            <person name="Stacey G."/>
            <person name="Shoemaker R."/>
            <person name="Jackson S."/>
        </authorList>
    </citation>
    <scope>NUCLEOTIDE SEQUENCE</scope>
    <source>
        <tissue evidence="3">Callus</tissue>
    </source>
</reference>
<dbReference type="EnsemblPlants" id="KRH46123">
    <property type="protein sequence ID" value="KRH46123"/>
    <property type="gene ID" value="GLYMA_08G313700"/>
</dbReference>
<evidence type="ECO:0000259" key="2">
    <source>
        <dbReference type="Pfam" id="PF10536"/>
    </source>
</evidence>
<dbReference type="InterPro" id="IPR019557">
    <property type="entry name" value="AminoTfrase-like_pln_mobile"/>
</dbReference>
<reference evidence="3 4" key="1">
    <citation type="journal article" date="2010" name="Nature">
        <title>Genome sequence of the palaeopolyploid soybean.</title>
        <authorList>
            <person name="Schmutz J."/>
            <person name="Cannon S.B."/>
            <person name="Schlueter J."/>
            <person name="Ma J."/>
            <person name="Mitros T."/>
            <person name="Nelson W."/>
            <person name="Hyten D.L."/>
            <person name="Song Q."/>
            <person name="Thelen J.J."/>
            <person name="Cheng J."/>
            <person name="Xu D."/>
            <person name="Hellsten U."/>
            <person name="May G.D."/>
            <person name="Yu Y."/>
            <person name="Sakurai T."/>
            <person name="Umezawa T."/>
            <person name="Bhattacharyya M.K."/>
            <person name="Sandhu D."/>
            <person name="Valliyodan B."/>
            <person name="Lindquist E."/>
            <person name="Peto M."/>
            <person name="Grant D."/>
            <person name="Shu S."/>
            <person name="Goodstein D."/>
            <person name="Barry K."/>
            <person name="Futrell-Griggs M."/>
            <person name="Abernathy B."/>
            <person name="Du J."/>
            <person name="Tian Z."/>
            <person name="Zhu L."/>
            <person name="Gill N."/>
            <person name="Joshi T."/>
            <person name="Libault M."/>
            <person name="Sethuraman A."/>
            <person name="Zhang X.-C."/>
            <person name="Shinozaki K."/>
            <person name="Nguyen H.T."/>
            <person name="Wing R.A."/>
            <person name="Cregan P."/>
            <person name="Specht J."/>
            <person name="Grimwood J."/>
            <person name="Rokhsar D."/>
            <person name="Stacey G."/>
            <person name="Shoemaker R.C."/>
            <person name="Jackson S.A."/>
        </authorList>
    </citation>
    <scope>NUCLEOTIDE SEQUENCE</scope>
    <source>
        <strain evidence="4">cv. Williams 82</strain>
        <tissue evidence="3">Callus</tissue>
    </source>
</reference>
<proteinExistence type="predicted"/>
<dbReference type="AlphaFoldDB" id="A0A0R0J262"/>
<dbReference type="PANTHER" id="PTHR46033:SF67">
    <property type="entry name" value="AMINOTRANSFERASE-LIKE, PLANT MOBILE DOMAIN FAMILY PROTEIN"/>
    <property type="match status" value="1"/>
</dbReference>
<feature type="domain" description="Aminotransferase-like plant mobile" evidence="2">
    <location>
        <begin position="113"/>
        <end position="324"/>
    </location>
</feature>
<feature type="coiled-coil region" evidence="1">
    <location>
        <begin position="400"/>
        <end position="427"/>
    </location>
</feature>
<reference evidence="4" key="2">
    <citation type="submission" date="2018-02" db="UniProtKB">
        <authorList>
            <consortium name="EnsemblPlants"/>
        </authorList>
    </citation>
    <scope>IDENTIFICATION</scope>
    <source>
        <strain evidence="4">Williams 82</strain>
    </source>
</reference>
<dbReference type="Pfam" id="PF10536">
    <property type="entry name" value="PMD"/>
    <property type="match status" value="2"/>
</dbReference>
<dbReference type="InterPro" id="IPR044824">
    <property type="entry name" value="MAIN-like"/>
</dbReference>
<evidence type="ECO:0000256" key="1">
    <source>
        <dbReference type="SAM" id="Coils"/>
    </source>
</evidence>
<dbReference type="FunCoup" id="A0A0R0J262">
    <property type="interactions" value="32"/>
</dbReference>
<evidence type="ECO:0000313" key="5">
    <source>
        <dbReference type="Proteomes" id="UP000008827"/>
    </source>
</evidence>
<dbReference type="InParanoid" id="A0A0R0J262"/>
<dbReference type="EMBL" id="CM000841">
    <property type="protein sequence ID" value="KRH46123.1"/>
    <property type="molecule type" value="Genomic_DNA"/>
</dbReference>
<accession>A0A0R0J262</accession>